<dbReference type="RefSeq" id="WP_126178558.1">
    <property type="nucleotide sequence ID" value="NZ_PELN01000379.1"/>
</dbReference>
<organism evidence="1 2">
    <name type="scientific">Thermus scotoductus</name>
    <dbReference type="NCBI Taxonomy" id="37636"/>
    <lineage>
        <taxon>Bacteria</taxon>
        <taxon>Thermotogati</taxon>
        <taxon>Deinococcota</taxon>
        <taxon>Deinococci</taxon>
        <taxon>Thermales</taxon>
        <taxon>Thermaceae</taxon>
        <taxon>Thermus</taxon>
    </lineage>
</organism>
<dbReference type="AlphaFoldDB" id="A0A430R240"/>
<dbReference type="EMBL" id="PELR01000351">
    <property type="protein sequence ID" value="RTH01449.1"/>
    <property type="molecule type" value="Genomic_DNA"/>
</dbReference>
<proteinExistence type="predicted"/>
<gene>
    <name evidence="1" type="ORF">CSW45_10080</name>
</gene>
<dbReference type="Proteomes" id="UP000286910">
    <property type="component" value="Unassembled WGS sequence"/>
</dbReference>
<reference evidence="1 2" key="1">
    <citation type="journal article" date="2019" name="Extremophiles">
        <title>Biogeography of thermophiles and predominance of Thermus scotoductus in domestic water heaters.</title>
        <authorList>
            <person name="Wilpiszeski R.L."/>
            <person name="Zhang Z."/>
            <person name="House C.H."/>
        </authorList>
    </citation>
    <scope>NUCLEOTIDE SEQUENCE [LARGE SCALE GENOMIC DNA]</scope>
    <source>
        <strain evidence="1 2">32_S32</strain>
    </source>
</reference>
<comment type="caution">
    <text evidence="1">The sequence shown here is derived from an EMBL/GenBank/DDBJ whole genome shotgun (WGS) entry which is preliminary data.</text>
</comment>
<accession>A0A430R240</accession>
<sequence length="123" mass="13944">MEFPERQAEREPLPEVKPEVLQSWEEQVVRRWQEEVNQLKGQVSDKFPFGIIVLLRDVRPSAGGPAVGCTFTVPLGVVQSQIDVCNNPIFQTMEDFRPIWAALLWLTAGLLMVRRALDIQGGE</sequence>
<evidence type="ECO:0000313" key="1">
    <source>
        <dbReference type="EMBL" id="RTH01449.1"/>
    </source>
</evidence>
<protein>
    <submittedName>
        <fullName evidence="1">Uncharacterized protein</fullName>
    </submittedName>
</protein>
<evidence type="ECO:0000313" key="2">
    <source>
        <dbReference type="Proteomes" id="UP000286910"/>
    </source>
</evidence>
<name>A0A430R240_THESC</name>